<evidence type="ECO:0000313" key="4">
    <source>
        <dbReference type="EMBL" id="QPC84278.1"/>
    </source>
</evidence>
<evidence type="ECO:0000313" key="5">
    <source>
        <dbReference type="Proteomes" id="UP000594468"/>
    </source>
</evidence>
<keyword evidence="1 4" id="KW-0808">Transferase</keyword>
<name>A0A7S8ECL1_9CHLR</name>
<dbReference type="GO" id="GO:0016757">
    <property type="term" value="F:glycosyltransferase activity"/>
    <property type="evidence" value="ECO:0007669"/>
    <property type="project" value="InterPro"/>
</dbReference>
<organism evidence="4 5">
    <name type="scientific">Phototrophicus methaneseepsis</name>
    <dbReference type="NCBI Taxonomy" id="2710758"/>
    <lineage>
        <taxon>Bacteria</taxon>
        <taxon>Bacillati</taxon>
        <taxon>Chloroflexota</taxon>
        <taxon>Candidatus Thermofontia</taxon>
        <taxon>Phototrophicales</taxon>
        <taxon>Phototrophicaceae</taxon>
        <taxon>Phototrophicus</taxon>
    </lineage>
</organism>
<gene>
    <name evidence="4" type="ORF">G4Y79_07865</name>
</gene>
<evidence type="ECO:0000259" key="3">
    <source>
        <dbReference type="Pfam" id="PF13439"/>
    </source>
</evidence>
<dbReference type="Gene3D" id="3.40.50.2000">
    <property type="entry name" value="Glycogen Phosphorylase B"/>
    <property type="match status" value="2"/>
</dbReference>
<dbReference type="RefSeq" id="WP_195172341.1">
    <property type="nucleotide sequence ID" value="NZ_CP062983.1"/>
</dbReference>
<dbReference type="InterPro" id="IPR001296">
    <property type="entry name" value="Glyco_trans_1"/>
</dbReference>
<dbReference type="KEGG" id="pmet:G4Y79_07865"/>
<protein>
    <submittedName>
        <fullName evidence="4">Glycosyltransferase family 4 protein</fullName>
    </submittedName>
</protein>
<dbReference type="AlphaFoldDB" id="A0A7S8ECL1"/>
<reference evidence="4 5" key="1">
    <citation type="submission" date="2020-02" db="EMBL/GenBank/DDBJ databases">
        <authorList>
            <person name="Zheng R.K."/>
            <person name="Sun C.M."/>
        </authorList>
    </citation>
    <scope>NUCLEOTIDE SEQUENCE [LARGE SCALE GENOMIC DNA]</scope>
    <source>
        <strain evidence="5">rifampicinis</strain>
    </source>
</reference>
<proteinExistence type="predicted"/>
<dbReference type="PANTHER" id="PTHR46401:SF2">
    <property type="entry name" value="GLYCOSYLTRANSFERASE WBBK-RELATED"/>
    <property type="match status" value="1"/>
</dbReference>
<feature type="domain" description="Glycosyltransferase subfamily 4-like N-terminal" evidence="3">
    <location>
        <begin position="16"/>
        <end position="170"/>
    </location>
</feature>
<dbReference type="GO" id="GO:0009103">
    <property type="term" value="P:lipopolysaccharide biosynthetic process"/>
    <property type="evidence" value="ECO:0007669"/>
    <property type="project" value="TreeGrafter"/>
</dbReference>
<sequence length="383" mass="43008">MHIAYNGWFWDTPTAGSGQYIERLLRALRRVEPSLKLSLIVPPHNPNPQNVPEGVEVVTTGNGGSAGKFRKVWFEQRTFPRMATKIGADIAHVPYWGPPLASEVPMVASVLDVIPLIYPEYAMGFFNRLYLSLVSTGARGANHIITLSNTSASDIQEWLHIPAEKITTTYLAPDQQYHPQMGREHDKAVREKYNLPEHFVLYLGSFDRRKQINELLLAYTYVGQAEGENIPLVIAGREPKWRQPLFPNMRQYAEQLNITDYVRWVGFVDEEDKPSIYRLADVFVFPSVYEGFGLPPLEAMASGTPVVAWEASYSDEILQEGAYLVDSARSMAGAIIALLLQKPFHDTMVNQGLAQATNYSWRKTATETLIAYETALSGSVANR</sequence>
<accession>A0A7S8ECL1</accession>
<dbReference type="InterPro" id="IPR028098">
    <property type="entry name" value="Glyco_trans_4-like_N"/>
</dbReference>
<dbReference type="Pfam" id="PF13439">
    <property type="entry name" value="Glyco_transf_4"/>
    <property type="match status" value="1"/>
</dbReference>
<dbReference type="Pfam" id="PF00534">
    <property type="entry name" value="Glycos_transf_1"/>
    <property type="match status" value="1"/>
</dbReference>
<evidence type="ECO:0000259" key="2">
    <source>
        <dbReference type="Pfam" id="PF00534"/>
    </source>
</evidence>
<dbReference type="SUPFAM" id="SSF53756">
    <property type="entry name" value="UDP-Glycosyltransferase/glycogen phosphorylase"/>
    <property type="match status" value="1"/>
</dbReference>
<dbReference type="CDD" id="cd03809">
    <property type="entry name" value="GT4_MtfB-like"/>
    <property type="match status" value="1"/>
</dbReference>
<feature type="domain" description="Glycosyl transferase family 1" evidence="2">
    <location>
        <begin position="194"/>
        <end position="352"/>
    </location>
</feature>
<keyword evidence="5" id="KW-1185">Reference proteome</keyword>
<dbReference type="PANTHER" id="PTHR46401">
    <property type="entry name" value="GLYCOSYLTRANSFERASE WBBK-RELATED"/>
    <property type="match status" value="1"/>
</dbReference>
<evidence type="ECO:0000256" key="1">
    <source>
        <dbReference type="ARBA" id="ARBA00022679"/>
    </source>
</evidence>
<dbReference type="Proteomes" id="UP000594468">
    <property type="component" value="Chromosome"/>
</dbReference>
<dbReference type="EMBL" id="CP062983">
    <property type="protein sequence ID" value="QPC84278.1"/>
    <property type="molecule type" value="Genomic_DNA"/>
</dbReference>